<evidence type="ECO:0000313" key="1">
    <source>
        <dbReference type="EMBL" id="CUS53844.1"/>
    </source>
</evidence>
<reference evidence="1" key="1">
    <citation type="submission" date="2015-10" db="EMBL/GenBank/DDBJ databases">
        <authorList>
            <person name="Gilbert D.G."/>
        </authorList>
    </citation>
    <scope>NUCLEOTIDE SEQUENCE</scope>
</reference>
<dbReference type="AlphaFoldDB" id="A0A170PRV1"/>
<sequence>MELNETLLEFDEAAERMIELGNRLIDADDESDRWEVASGLLAGAVHFWLYTRQPCGEPYCESCTDVDTADKRVRLLIEEVRRFAQESEYFHTPLDADAGSA</sequence>
<organism evidence="1">
    <name type="scientific">hydrothermal vent metagenome</name>
    <dbReference type="NCBI Taxonomy" id="652676"/>
    <lineage>
        <taxon>unclassified sequences</taxon>
        <taxon>metagenomes</taxon>
        <taxon>ecological metagenomes</taxon>
    </lineage>
</organism>
<proteinExistence type="predicted"/>
<dbReference type="EMBL" id="CZRL01000098">
    <property type="protein sequence ID" value="CUS53844.1"/>
    <property type="molecule type" value="Genomic_DNA"/>
</dbReference>
<name>A0A170PRV1_9ZZZZ</name>
<accession>A0A170PRV1</accession>
<gene>
    <name evidence="1" type="ORF">MGWOODY_XGa2912</name>
</gene>
<protein>
    <submittedName>
        <fullName evidence="1">Uncharacterized protein</fullName>
    </submittedName>
</protein>